<evidence type="ECO:0000313" key="23">
    <source>
        <dbReference type="EMBL" id="CAG8501522.1"/>
    </source>
</evidence>
<dbReference type="PROSITE" id="PS01224">
    <property type="entry name" value="ARGC"/>
    <property type="match status" value="1"/>
</dbReference>
<feature type="domain" description="N-acetyltransferase" evidence="22">
    <location>
        <begin position="347"/>
        <end position="499"/>
    </location>
</feature>
<dbReference type="PIRSF" id="PIRSF036440">
    <property type="entry name" value="ARG5-6"/>
    <property type="match status" value="1"/>
</dbReference>
<reference evidence="23" key="1">
    <citation type="submission" date="2021-06" db="EMBL/GenBank/DDBJ databases">
        <authorList>
            <person name="Kallberg Y."/>
            <person name="Tangrot J."/>
            <person name="Rosling A."/>
        </authorList>
    </citation>
    <scope>NUCLEOTIDE SEQUENCE</scope>
    <source>
        <strain evidence="23">BR232B</strain>
    </source>
</reference>
<dbReference type="GO" id="GO:0005759">
    <property type="term" value="C:mitochondrial matrix"/>
    <property type="evidence" value="ECO:0007669"/>
    <property type="project" value="TreeGrafter"/>
</dbReference>
<keyword evidence="10 19" id="KW-0547">Nucleotide-binding</keyword>
<evidence type="ECO:0000256" key="17">
    <source>
        <dbReference type="ARBA" id="ARBA00023268"/>
    </source>
</evidence>
<evidence type="ECO:0000256" key="21">
    <source>
        <dbReference type="SAM" id="MobiDB-lite"/>
    </source>
</evidence>
<gene>
    <name evidence="23" type="ORF">PBRASI_LOCUS2632</name>
</gene>
<dbReference type="InterPro" id="IPR011241">
    <property type="entry name" value="NAGK/NAGSA"/>
</dbReference>
<dbReference type="InterPro" id="IPR004662">
    <property type="entry name" value="AcgluKinase_fam"/>
</dbReference>
<dbReference type="Pfam" id="PF01118">
    <property type="entry name" value="Semialdhyde_dh"/>
    <property type="match status" value="1"/>
</dbReference>
<comment type="pathway">
    <text evidence="2 19">Amino-acid biosynthesis; L-arginine biosynthesis; N(2)-acetyl-L-ornithine from L-glutamate: step 2/4.</text>
</comment>
<evidence type="ECO:0000256" key="13">
    <source>
        <dbReference type="ARBA" id="ARBA00022857"/>
    </source>
</evidence>
<dbReference type="InterPro" id="IPR036291">
    <property type="entry name" value="NAD(P)-bd_dom_sf"/>
</dbReference>
<dbReference type="InterPro" id="IPR058924">
    <property type="entry name" value="AGPR_dimerisation_dom"/>
</dbReference>
<dbReference type="Proteomes" id="UP000789739">
    <property type="component" value="Unassembled WGS sequence"/>
</dbReference>
<evidence type="ECO:0000256" key="3">
    <source>
        <dbReference type="ARBA" id="ARBA00004862"/>
    </source>
</evidence>
<evidence type="ECO:0000259" key="22">
    <source>
        <dbReference type="PROSITE" id="PS51731"/>
    </source>
</evidence>
<organism evidence="23 24">
    <name type="scientific">Paraglomus brasilianum</name>
    <dbReference type="NCBI Taxonomy" id="144538"/>
    <lineage>
        <taxon>Eukaryota</taxon>
        <taxon>Fungi</taxon>
        <taxon>Fungi incertae sedis</taxon>
        <taxon>Mucoromycota</taxon>
        <taxon>Glomeromycotina</taxon>
        <taxon>Glomeromycetes</taxon>
        <taxon>Paraglomerales</taxon>
        <taxon>Paraglomeraceae</taxon>
        <taxon>Paraglomus</taxon>
    </lineage>
</organism>
<keyword evidence="17 19" id="KW-0511">Multifunctional enzyme</keyword>
<evidence type="ECO:0000256" key="15">
    <source>
        <dbReference type="ARBA" id="ARBA00023002"/>
    </source>
</evidence>
<dbReference type="OrthoDB" id="438291at2759"/>
<dbReference type="GO" id="GO:0003991">
    <property type="term" value="F:acetylglutamate kinase activity"/>
    <property type="evidence" value="ECO:0007669"/>
    <property type="project" value="UniProtKB-EC"/>
</dbReference>
<evidence type="ECO:0000256" key="5">
    <source>
        <dbReference type="ARBA" id="ARBA00007239"/>
    </source>
</evidence>
<dbReference type="SUPFAM" id="SSF53633">
    <property type="entry name" value="Carbamate kinase-like"/>
    <property type="match status" value="1"/>
</dbReference>
<dbReference type="InterPro" id="IPR023013">
    <property type="entry name" value="AGPR_AS"/>
</dbReference>
<evidence type="ECO:0000256" key="14">
    <source>
        <dbReference type="ARBA" id="ARBA00022946"/>
    </source>
</evidence>
<evidence type="ECO:0000256" key="20">
    <source>
        <dbReference type="PROSITE-ProRule" id="PRU10010"/>
    </source>
</evidence>
<evidence type="ECO:0000256" key="7">
    <source>
        <dbReference type="ARBA" id="ARBA00022571"/>
    </source>
</evidence>
<dbReference type="NCBIfam" id="NF003387">
    <property type="entry name" value="PRK04531.1-2"/>
    <property type="match status" value="1"/>
</dbReference>
<dbReference type="CDD" id="cd24149">
    <property type="entry name" value="AGPR_N_ARG5_6_like"/>
    <property type="match status" value="1"/>
</dbReference>
<dbReference type="NCBIfam" id="TIGR01850">
    <property type="entry name" value="argC"/>
    <property type="match status" value="1"/>
</dbReference>
<feature type="region of interest" description="Disordered" evidence="21">
    <location>
        <begin position="40"/>
        <end position="59"/>
    </location>
</feature>
<evidence type="ECO:0000256" key="19">
    <source>
        <dbReference type="PIRNR" id="PIRNR036440"/>
    </source>
</evidence>
<dbReference type="InterPro" id="IPR000534">
    <property type="entry name" value="Semialdehyde_DH_NAD-bd"/>
</dbReference>
<dbReference type="CDD" id="cd23936">
    <property type="entry name" value="AGPR_C_ARG5_6_like"/>
    <property type="match status" value="1"/>
</dbReference>
<dbReference type="InterPro" id="IPR036393">
    <property type="entry name" value="AceGlu_kinase-like_sf"/>
</dbReference>
<dbReference type="Pfam" id="PF00696">
    <property type="entry name" value="AA_kinase"/>
    <property type="match status" value="1"/>
</dbReference>
<keyword evidence="24" id="KW-1185">Reference proteome</keyword>
<keyword evidence="16 19" id="KW-0496">Mitochondrion</keyword>
<sequence>MLSSHISARAIGSSIRYNTSRYIGTLGALPAIRKRWKFTSTQKQQQQQSSRAYSRNSPKNEQKTLLKLLENIGSRREVEQYLRIFSEVDQQRFAVIKVGGGVLENELNDLVDSLTFLYRVGLYPIVVHGAGPQLNKKFKEAGIPPGYSVDGVRVTSADMLRIARNVFSDQNLKLVEALEELGTRARPIHGGVFIADYLDKEKYGYVGTITDVRKNAVEASIKMGALPILTCLAETPSGQLLNVNADTAASELAKALKPLKTIYLNEEGQLTNSETKRKIDMINLDEEYDWYMAQPWVKFGTHLKIKESKELLDQLPETSSVAITSANQLQKELFTDSGAGTLIRRGYRLFKYDSLDNVNSENLQSLLEKDPQTVSGYVTAYLSTLSQRPFKIYCDEPYDVAAIVTYDKSAGIPFLEKFSVTEKGSLNDVTDKVWESIKKDNSQLFWVVNGEEKDKAWHFDKSQGSYTKGSQTLFWYGVEDIDKMVSIINQFTASQATPEATPLSKAGTRAYSTSAYQSRDAFSAYNILRRQYSTTASPAKVALIGARGYTGQNFITLVNNHPHLSLSHVSSRELEGKKLEGYTKSEIIYSNLNAEQIKEMQKNGEVDCWVMALPNGICAPFVQAVDDAKAGKSLIVDLSADYRFTNEWTYGLPELGNREALRTATRISNPGCYATGSQLAIAPLVPYVSSPPTVFGVSGYSGAGTKPSPKNDVNYLKDNLIPYSLTNHIHEREISHHLGTTVNFTPHVASFFQGIALTINIPLNKTFKSSEIKELYEQQYKGEKLIKVVGDVPVVKDNAQKHFVKIGGFGVDATGKRVVMIATIDNLLKGAATQALQNINLALGYDETAGIPLE</sequence>
<evidence type="ECO:0000256" key="16">
    <source>
        <dbReference type="ARBA" id="ARBA00023128"/>
    </source>
</evidence>
<protein>
    <recommendedName>
        <fullName evidence="6">acetylglutamate kinase</fullName>
        <ecNumber evidence="6">2.7.2.8</ecNumber>
    </recommendedName>
</protein>
<evidence type="ECO:0000256" key="9">
    <source>
        <dbReference type="ARBA" id="ARBA00022679"/>
    </source>
</evidence>
<evidence type="ECO:0000256" key="10">
    <source>
        <dbReference type="ARBA" id="ARBA00022741"/>
    </source>
</evidence>
<keyword evidence="13 19" id="KW-0521">NADP</keyword>
<keyword evidence="12 19" id="KW-0067">ATP-binding</keyword>
<dbReference type="GO" id="GO:0006526">
    <property type="term" value="P:L-arginine biosynthetic process"/>
    <property type="evidence" value="ECO:0007669"/>
    <property type="project" value="UniProtKB-UniRule"/>
</dbReference>
<evidence type="ECO:0000256" key="18">
    <source>
        <dbReference type="ARBA" id="ARBA00048141"/>
    </source>
</evidence>
<dbReference type="Gene3D" id="3.40.1160.10">
    <property type="entry name" value="Acetylglutamate kinase-like"/>
    <property type="match status" value="1"/>
</dbReference>
<comment type="caution">
    <text evidence="23">The sequence shown here is derived from an EMBL/GenBank/DDBJ whole genome shotgun (WGS) entry which is preliminary data.</text>
</comment>
<evidence type="ECO:0000256" key="2">
    <source>
        <dbReference type="ARBA" id="ARBA00004828"/>
    </source>
</evidence>
<dbReference type="FunFam" id="3.40.1160.10:FF:000046">
    <property type="entry name" value="N-acetylglutamate kinase / N-acetylglutamate synthase"/>
    <property type="match status" value="1"/>
</dbReference>
<keyword evidence="9 19" id="KW-0808">Transferase</keyword>
<dbReference type="EMBL" id="CAJVPI010000211">
    <property type="protein sequence ID" value="CAG8501522.1"/>
    <property type="molecule type" value="Genomic_DNA"/>
</dbReference>
<dbReference type="HAMAP" id="MF_00150">
    <property type="entry name" value="ArgC_type1"/>
    <property type="match status" value="1"/>
</dbReference>
<evidence type="ECO:0000256" key="1">
    <source>
        <dbReference type="ARBA" id="ARBA00004173"/>
    </source>
</evidence>
<dbReference type="Gene3D" id="3.30.360.10">
    <property type="entry name" value="Dihydrodipicolinate Reductase, domain 2"/>
    <property type="match status" value="1"/>
</dbReference>
<dbReference type="EC" id="2.7.2.8" evidence="6"/>
<proteinExistence type="inferred from homology"/>
<dbReference type="SUPFAM" id="SSF51735">
    <property type="entry name" value="NAD(P)-binding Rossmann-fold domains"/>
    <property type="match status" value="1"/>
</dbReference>
<evidence type="ECO:0000256" key="12">
    <source>
        <dbReference type="ARBA" id="ARBA00022840"/>
    </source>
</evidence>
<dbReference type="PANTHER" id="PTHR23342">
    <property type="entry name" value="N-ACETYLGLUTAMATE SYNTHASE"/>
    <property type="match status" value="1"/>
</dbReference>
<dbReference type="FunFam" id="3.30.360.10:FF:000019">
    <property type="entry name" value="Bifunctional acetylglutamate kinase/N-acetyl-gamma-glutamyl-phosphate reductase"/>
    <property type="match status" value="1"/>
</dbReference>
<feature type="compositionally biased region" description="Low complexity" evidence="21">
    <location>
        <begin position="40"/>
        <end position="50"/>
    </location>
</feature>
<dbReference type="GO" id="GO:0051287">
    <property type="term" value="F:NAD binding"/>
    <property type="evidence" value="ECO:0007669"/>
    <property type="project" value="UniProtKB-UniRule"/>
</dbReference>
<evidence type="ECO:0000256" key="4">
    <source>
        <dbReference type="ARBA" id="ARBA00006830"/>
    </source>
</evidence>
<dbReference type="GO" id="GO:0070401">
    <property type="term" value="F:NADP+ binding"/>
    <property type="evidence" value="ECO:0007669"/>
    <property type="project" value="InterPro"/>
</dbReference>
<accession>A0A9N8ZNF1</accession>
<comment type="subcellular location">
    <subcellularLocation>
        <location evidence="1 19">Mitochondrion</location>
    </subcellularLocation>
</comment>
<keyword evidence="11 19" id="KW-0418">Kinase</keyword>
<comment type="similarity">
    <text evidence="5 19">In the C-terminal section; belongs to the NAGSA dehydrogenase family.</text>
</comment>
<keyword evidence="7 19" id="KW-0055">Arginine biosynthesis</keyword>
<comment type="similarity">
    <text evidence="4 19">In the N-terminal section; belongs to the acetylglutamate kinase family.</text>
</comment>
<dbReference type="AlphaFoldDB" id="A0A9N8ZNF1"/>
<dbReference type="InterPro" id="IPR006855">
    <property type="entry name" value="Vertebrate-like_GNAT_dom"/>
</dbReference>
<evidence type="ECO:0000256" key="6">
    <source>
        <dbReference type="ARBA" id="ARBA00013065"/>
    </source>
</evidence>
<comment type="pathway">
    <text evidence="3 19">Amino-acid biosynthesis; L-arginine biosynthesis; N(2)-acetyl-L-ornithine from L-glutamate: step 3/4.</text>
</comment>
<dbReference type="GO" id="GO:0003942">
    <property type="term" value="F:N-acetyl-gamma-glutamyl-phosphate reductase activity"/>
    <property type="evidence" value="ECO:0007669"/>
    <property type="project" value="UniProtKB-UniRule"/>
</dbReference>
<evidence type="ECO:0000256" key="8">
    <source>
        <dbReference type="ARBA" id="ARBA00022605"/>
    </source>
</evidence>
<dbReference type="NCBIfam" id="TIGR00761">
    <property type="entry name" value="argB"/>
    <property type="match status" value="1"/>
</dbReference>
<dbReference type="PROSITE" id="PS51731">
    <property type="entry name" value="GNAT_NAGS"/>
    <property type="match status" value="1"/>
</dbReference>
<dbReference type="InterPro" id="IPR000706">
    <property type="entry name" value="AGPR_type-1"/>
</dbReference>
<dbReference type="CDD" id="cd04252">
    <property type="entry name" value="AAK_NAGK-fArgBP"/>
    <property type="match status" value="1"/>
</dbReference>
<keyword evidence="14" id="KW-0809">Transit peptide</keyword>
<dbReference type="SUPFAM" id="SSF55347">
    <property type="entry name" value="Glyceraldehyde-3-phosphate dehydrogenase-like, C-terminal domain"/>
    <property type="match status" value="1"/>
</dbReference>
<feature type="active site" evidence="20">
    <location>
        <position position="672"/>
    </location>
</feature>
<dbReference type="PANTHER" id="PTHR23342:SF0">
    <property type="entry name" value="N-ACETYLGLUTAMATE SYNTHASE, MITOCHONDRIAL"/>
    <property type="match status" value="1"/>
</dbReference>
<comment type="catalytic activity">
    <reaction evidence="18">
        <text>N-acetyl-L-glutamate + ATP = N-acetyl-L-glutamyl 5-phosphate + ADP</text>
        <dbReference type="Rhea" id="RHEA:14629"/>
        <dbReference type="ChEBI" id="CHEBI:30616"/>
        <dbReference type="ChEBI" id="CHEBI:44337"/>
        <dbReference type="ChEBI" id="CHEBI:57936"/>
        <dbReference type="ChEBI" id="CHEBI:456216"/>
        <dbReference type="EC" id="2.7.2.8"/>
    </reaction>
</comment>
<dbReference type="Pfam" id="PF22698">
    <property type="entry name" value="Semialdhyde_dhC_1"/>
    <property type="match status" value="1"/>
</dbReference>
<dbReference type="Gene3D" id="3.40.630.30">
    <property type="match status" value="1"/>
</dbReference>
<dbReference type="Pfam" id="PF04768">
    <property type="entry name" value="NAT"/>
    <property type="match status" value="1"/>
</dbReference>
<dbReference type="Gene3D" id="3.40.50.720">
    <property type="entry name" value="NAD(P)-binding Rossmann-like Domain"/>
    <property type="match status" value="1"/>
</dbReference>
<keyword evidence="15 19" id="KW-0560">Oxidoreductase</keyword>
<evidence type="ECO:0000313" key="24">
    <source>
        <dbReference type="Proteomes" id="UP000789739"/>
    </source>
</evidence>
<evidence type="ECO:0000256" key="11">
    <source>
        <dbReference type="ARBA" id="ARBA00022777"/>
    </source>
</evidence>
<dbReference type="SMART" id="SM00859">
    <property type="entry name" value="Semialdhyde_dh"/>
    <property type="match status" value="1"/>
</dbReference>
<dbReference type="FunFam" id="3.40.630.30:FF:000029">
    <property type="entry name" value="Bifunctional acetylglutamate kinase/N-acetyl-gamma-glutamyl-phosphate reductase"/>
    <property type="match status" value="1"/>
</dbReference>
<dbReference type="InterPro" id="IPR041734">
    <property type="entry name" value="NAGK-fArgBP"/>
</dbReference>
<dbReference type="InterPro" id="IPR001048">
    <property type="entry name" value="Asp/Glu/Uridylate_kinase"/>
</dbReference>
<name>A0A9N8ZNF1_9GLOM</name>
<keyword evidence="8 19" id="KW-0028">Amino-acid biosynthesis</keyword>
<dbReference type="GO" id="GO:0005524">
    <property type="term" value="F:ATP binding"/>
    <property type="evidence" value="ECO:0007669"/>
    <property type="project" value="UniProtKB-UniRule"/>
</dbReference>